<organism evidence="4 5">
    <name type="scientific">Lactococcus lactis subsp. cremoris</name>
    <name type="common">Streptococcus cremoris</name>
    <dbReference type="NCBI Taxonomy" id="1359"/>
    <lineage>
        <taxon>Bacteria</taxon>
        <taxon>Bacillati</taxon>
        <taxon>Bacillota</taxon>
        <taxon>Bacilli</taxon>
        <taxon>Lactobacillales</taxon>
        <taxon>Streptococcaceae</taxon>
        <taxon>Lactococcus</taxon>
    </lineage>
</organism>
<dbReference type="Pfam" id="PF05065">
    <property type="entry name" value="Phage_capsid"/>
    <property type="match status" value="1"/>
</dbReference>
<dbReference type="Gene3D" id="3.30.2400.10">
    <property type="entry name" value="Major capsid protein gp5"/>
    <property type="match status" value="1"/>
</dbReference>
<comment type="subcellular location">
    <subcellularLocation>
        <location evidence="1">Virion</location>
    </subcellularLocation>
</comment>
<sequence>MNQTLNTLNELWIEAGEKVENYNDKINQMLKNENFSAQTLRDLTAKRDHAQARCDALRNQVDEAQATQVAHLRSSGQLPLGNGENQTDHSFISDFKALMRGDSKITNLVTSSKDESGEAAGLTIPQDLRTSINVLKRQYDVMEQYVNVENVTTASGSRVYEKWTNITPLTKLDSEDETIGANDDPNLKLVKYQIGRYGGITTATNSLLKDSAENIMSWLTGWIAKKVVVSRNKEIISLMQAAPKKPALSTFDDIITMINTAVDPAIKATSILITNTSGLNQLTLVKDALGNYLLQPDPVQPDRYLIKGKRVVEISDHWLPSGGETSSPLYPLYYGDFKQAMTLFDRENMSLLPTNIGAGAFETDTTKIRVIDRFDVQLTDTEAFVAGSFTAISDQKGNINTATTTTTTTNHQEK</sequence>
<dbReference type="SUPFAM" id="SSF56563">
    <property type="entry name" value="Major capsid protein gp5"/>
    <property type="match status" value="1"/>
</dbReference>
<dbReference type="NCBIfam" id="TIGR01554">
    <property type="entry name" value="major_cap_HK97"/>
    <property type="match status" value="1"/>
</dbReference>
<keyword evidence="2" id="KW-0175">Coiled coil</keyword>
<gene>
    <name evidence="4" type="ORF">VN93_0233</name>
</gene>
<keyword evidence="5" id="KW-1185">Reference proteome</keyword>
<reference evidence="4 5" key="1">
    <citation type="submission" date="2015-04" db="EMBL/GenBank/DDBJ databases">
        <title>Evaluation of non-dairy Lactococcus lactis with potential dairy applications reveals extensive phenotype-genotype disparity.</title>
        <authorList>
            <person name="Cavanagh D."/>
            <person name="Casey A."/>
            <person name="Altermann E."/>
            <person name="Cotter P."/>
            <person name="Fitzgerald G.F."/>
            <person name="McAuliffe O."/>
        </authorList>
    </citation>
    <scope>NUCLEOTIDE SEQUENCE [LARGE SCALE GENOMIC DNA]</scope>
    <source>
        <strain evidence="4 5">DPC6856</strain>
    </source>
</reference>
<dbReference type="InterPro" id="IPR024455">
    <property type="entry name" value="Phage_capsid"/>
</dbReference>
<dbReference type="EMBL" id="LAVW01000013">
    <property type="protein sequence ID" value="KKW74855.1"/>
    <property type="molecule type" value="Genomic_DNA"/>
</dbReference>
<protein>
    <submittedName>
        <fullName evidence="4">Phage major capsid protein, HK97 family</fullName>
    </submittedName>
</protein>
<evidence type="ECO:0000259" key="3">
    <source>
        <dbReference type="Pfam" id="PF05065"/>
    </source>
</evidence>
<accession>A0ABR5EJU6</accession>
<evidence type="ECO:0000256" key="1">
    <source>
        <dbReference type="ARBA" id="ARBA00004328"/>
    </source>
</evidence>
<evidence type="ECO:0000313" key="4">
    <source>
        <dbReference type="EMBL" id="KKW74855.1"/>
    </source>
</evidence>
<feature type="domain" description="Phage capsid-like C-terminal" evidence="3">
    <location>
        <begin position="121"/>
        <end position="388"/>
    </location>
</feature>
<dbReference type="InterPro" id="IPR054612">
    <property type="entry name" value="Phage_capsid-like_C"/>
</dbReference>
<proteinExistence type="predicted"/>
<comment type="caution">
    <text evidence="4">The sequence shown here is derived from an EMBL/GenBank/DDBJ whole genome shotgun (WGS) entry which is preliminary data.</text>
</comment>
<dbReference type="Gene3D" id="3.30.2320.10">
    <property type="entry name" value="hypothetical protein PF0899 domain"/>
    <property type="match status" value="1"/>
</dbReference>
<feature type="coiled-coil region" evidence="2">
    <location>
        <begin position="40"/>
        <end position="67"/>
    </location>
</feature>
<name>A0ABR5EJU6_LACLC</name>
<dbReference type="RefSeq" id="WP_046780980.1">
    <property type="nucleotide sequence ID" value="NZ_CP109652.1"/>
</dbReference>
<evidence type="ECO:0000256" key="2">
    <source>
        <dbReference type="SAM" id="Coils"/>
    </source>
</evidence>
<evidence type="ECO:0000313" key="5">
    <source>
        <dbReference type="Proteomes" id="UP000034513"/>
    </source>
</evidence>
<dbReference type="Proteomes" id="UP000034513">
    <property type="component" value="Unassembled WGS sequence"/>
</dbReference>